<dbReference type="GO" id="GO:0016209">
    <property type="term" value="F:antioxidant activity"/>
    <property type="evidence" value="ECO:0007669"/>
    <property type="project" value="InterPro"/>
</dbReference>
<evidence type="ECO:0000313" key="2">
    <source>
        <dbReference type="EMBL" id="KKM72820.1"/>
    </source>
</evidence>
<reference evidence="2" key="1">
    <citation type="journal article" date="2015" name="Nature">
        <title>Complex archaea that bridge the gap between prokaryotes and eukaryotes.</title>
        <authorList>
            <person name="Spang A."/>
            <person name="Saw J.H."/>
            <person name="Jorgensen S.L."/>
            <person name="Zaremba-Niedzwiedzka K."/>
            <person name="Martijn J."/>
            <person name="Lind A.E."/>
            <person name="van Eijk R."/>
            <person name="Schleper C."/>
            <person name="Guy L."/>
            <person name="Ettema T.J."/>
        </authorList>
    </citation>
    <scope>NUCLEOTIDE SEQUENCE</scope>
</reference>
<dbReference type="SUPFAM" id="SSF52833">
    <property type="entry name" value="Thioredoxin-like"/>
    <property type="match status" value="1"/>
</dbReference>
<dbReference type="PROSITE" id="PS51352">
    <property type="entry name" value="THIOREDOXIN_2"/>
    <property type="match status" value="1"/>
</dbReference>
<gene>
    <name evidence="2" type="ORF">LCGC14_1416660</name>
</gene>
<name>A0A0F9M858_9ZZZZ</name>
<sequence length="171" mass="19382">MAKLIPCLPVPELKVQTTDGTVWNLFKQTPDNFTMVVFYRGFHCPICKKYLIELQSKLTDFIGLGVHVIAISGDTDKRALETKKKWGLENLMIGFGISIEEARKWGLFISKRIDEKEPDIFIEPGLFLIKPDGTLYASIISTMPFVRPSFREILSSIDIIVNNDYPARGEA</sequence>
<dbReference type="InterPro" id="IPR036249">
    <property type="entry name" value="Thioredoxin-like_sf"/>
</dbReference>
<organism evidence="2">
    <name type="scientific">marine sediment metagenome</name>
    <dbReference type="NCBI Taxonomy" id="412755"/>
    <lineage>
        <taxon>unclassified sequences</taxon>
        <taxon>metagenomes</taxon>
        <taxon>ecological metagenomes</taxon>
    </lineage>
</organism>
<comment type="caution">
    <text evidence="2">The sequence shown here is derived from an EMBL/GenBank/DDBJ whole genome shotgun (WGS) entry which is preliminary data.</text>
</comment>
<dbReference type="EMBL" id="LAZR01009400">
    <property type="protein sequence ID" value="KKM72820.1"/>
    <property type="molecule type" value="Genomic_DNA"/>
</dbReference>
<proteinExistence type="predicted"/>
<accession>A0A0F9M858</accession>
<protein>
    <recommendedName>
        <fullName evidence="1">Thioredoxin domain-containing protein</fullName>
    </recommendedName>
</protein>
<dbReference type="InterPro" id="IPR013766">
    <property type="entry name" value="Thioredoxin_domain"/>
</dbReference>
<dbReference type="Gene3D" id="3.40.30.10">
    <property type="entry name" value="Glutaredoxin"/>
    <property type="match status" value="1"/>
</dbReference>
<dbReference type="GO" id="GO:0016491">
    <property type="term" value="F:oxidoreductase activity"/>
    <property type="evidence" value="ECO:0007669"/>
    <property type="project" value="InterPro"/>
</dbReference>
<dbReference type="Pfam" id="PF00578">
    <property type="entry name" value="AhpC-TSA"/>
    <property type="match status" value="1"/>
</dbReference>
<dbReference type="CDD" id="cd02970">
    <property type="entry name" value="PRX_like2"/>
    <property type="match status" value="1"/>
</dbReference>
<dbReference type="InterPro" id="IPR000866">
    <property type="entry name" value="AhpC/TSA"/>
</dbReference>
<dbReference type="AlphaFoldDB" id="A0A0F9M858"/>
<feature type="domain" description="Thioredoxin" evidence="1">
    <location>
        <begin position="4"/>
        <end position="162"/>
    </location>
</feature>
<evidence type="ECO:0000259" key="1">
    <source>
        <dbReference type="PROSITE" id="PS51352"/>
    </source>
</evidence>